<proteinExistence type="predicted"/>
<evidence type="ECO:0000313" key="1">
    <source>
        <dbReference type="EMBL" id="KSA02986.1"/>
    </source>
</evidence>
<keyword evidence="2" id="KW-1185">Reference proteome</keyword>
<name>A0A0V1Q3R0_9ASCO</name>
<evidence type="ECO:0000313" key="2">
    <source>
        <dbReference type="Proteomes" id="UP000054251"/>
    </source>
</evidence>
<accession>A0A0V1Q3R0</accession>
<dbReference type="GO" id="GO:0006044">
    <property type="term" value="P:N-acetylglucosamine metabolic process"/>
    <property type="evidence" value="ECO:0007669"/>
    <property type="project" value="TreeGrafter"/>
</dbReference>
<organism evidence="1 2">
    <name type="scientific">Debaryomyces fabryi</name>
    <dbReference type="NCBI Taxonomy" id="58627"/>
    <lineage>
        <taxon>Eukaryota</taxon>
        <taxon>Fungi</taxon>
        <taxon>Dikarya</taxon>
        <taxon>Ascomycota</taxon>
        <taxon>Saccharomycotina</taxon>
        <taxon>Pichiomycetes</taxon>
        <taxon>Debaryomycetaceae</taxon>
        <taxon>Debaryomyces</taxon>
    </lineage>
</organism>
<evidence type="ECO:0008006" key="3">
    <source>
        <dbReference type="Google" id="ProtNLM"/>
    </source>
</evidence>
<dbReference type="InterPro" id="IPR022036">
    <property type="entry name" value="DUF3605"/>
</dbReference>
<dbReference type="EMBL" id="LMYN01000016">
    <property type="protein sequence ID" value="KSA02986.1"/>
    <property type="molecule type" value="Genomic_DNA"/>
</dbReference>
<dbReference type="OrthoDB" id="10053431at2759"/>
<dbReference type="RefSeq" id="XP_015469088.1">
    <property type="nucleotide sequence ID" value="XM_015610071.1"/>
</dbReference>
<dbReference type="Proteomes" id="UP000054251">
    <property type="component" value="Unassembled WGS sequence"/>
</dbReference>
<sequence>MITTKTDTHIKIKVVHSPGMPPSKIRDIEYTWEEVKEIIRDNKLEKFARSLHQTENYHNFKAQLQKNHTTIFKHLLSNELKWYEPKDNGGMSWDEVVQNRIPDNQIVINPASYKLFTNPDDLKIVPNHFPYYFEDDVTHMCVWTKLRIEPDETSPIGDISPATREIIEKYVCKTFVDGMGIDRENIVWFKNWEALQSVKTISHLHVLVKGMTEAQLELVLYKPGEVLTPSDMK</sequence>
<dbReference type="AlphaFoldDB" id="A0A0V1Q3R0"/>
<protein>
    <recommendedName>
        <fullName evidence="3">N-acetylglucosamine-induced protein 1</fullName>
    </recommendedName>
</protein>
<gene>
    <name evidence="1" type="ORF">AC631_01241</name>
</gene>
<dbReference type="Pfam" id="PF12239">
    <property type="entry name" value="DUF3605"/>
    <property type="match status" value="1"/>
</dbReference>
<dbReference type="PANTHER" id="PTHR35020">
    <property type="entry name" value="N-ACETYLGLUCOSAMINE-INDUCED PROTEIN 1"/>
    <property type="match status" value="1"/>
</dbReference>
<dbReference type="PANTHER" id="PTHR35020:SF2">
    <property type="entry name" value="N-ACETYLGLUCOSAMINE-INDUCED PROTEIN 1"/>
    <property type="match status" value="1"/>
</dbReference>
<dbReference type="GO" id="GO:0005737">
    <property type="term" value="C:cytoplasm"/>
    <property type="evidence" value="ECO:0007669"/>
    <property type="project" value="TreeGrafter"/>
</dbReference>
<reference evidence="1 2" key="1">
    <citation type="submission" date="2015-11" db="EMBL/GenBank/DDBJ databases">
        <title>The genome of Debaryomyces fabryi.</title>
        <authorList>
            <person name="Tafer H."/>
            <person name="Lopandic K."/>
        </authorList>
    </citation>
    <scope>NUCLEOTIDE SEQUENCE [LARGE SCALE GENOMIC DNA]</scope>
    <source>
        <strain evidence="1 2">CBS 789</strain>
    </source>
</reference>
<comment type="caution">
    <text evidence="1">The sequence shown here is derived from an EMBL/GenBank/DDBJ whole genome shotgun (WGS) entry which is preliminary data.</text>
</comment>
<dbReference type="GeneID" id="26838250"/>